<reference evidence="2 4" key="3">
    <citation type="submission" date="2021-09" db="EMBL/GenBank/DDBJ databases">
        <title>Aeromonas schubertii isolated from Asian sea bass.</title>
        <authorList>
            <person name="Pinpimai K."/>
        </authorList>
    </citation>
    <scope>NUCLEOTIDE SEQUENCE [LARGE SCALE GENOMIC DNA]</scope>
    <source>
        <strain evidence="2 4">CHULA2021a</strain>
    </source>
</reference>
<dbReference type="EMBL" id="JAIRBT010000001">
    <property type="protein sequence ID" value="MBZ6064650.1"/>
    <property type="molecule type" value="Genomic_DNA"/>
</dbReference>
<dbReference type="Proteomes" id="UP000774958">
    <property type="component" value="Unassembled WGS sequence"/>
</dbReference>
<evidence type="ECO:0000313" key="4">
    <source>
        <dbReference type="Proteomes" id="UP000774958"/>
    </source>
</evidence>
<name>A0A0S2SL98_9GAMM</name>
<dbReference type="AlphaFoldDB" id="A0A0S2SL98"/>
<protein>
    <submittedName>
        <fullName evidence="1">Uncharacterized protein</fullName>
    </submittedName>
</protein>
<evidence type="ECO:0000313" key="3">
    <source>
        <dbReference type="Proteomes" id="UP000058114"/>
    </source>
</evidence>
<dbReference type="EMBL" id="CP013067">
    <property type="protein sequence ID" value="ALP42501.1"/>
    <property type="molecule type" value="Genomic_DNA"/>
</dbReference>
<proteinExistence type="predicted"/>
<dbReference type="PATRIC" id="fig|652.5.peg.401"/>
<evidence type="ECO:0000313" key="2">
    <source>
        <dbReference type="EMBL" id="MBZ6064650.1"/>
    </source>
</evidence>
<evidence type="ECO:0000313" key="1">
    <source>
        <dbReference type="EMBL" id="ALP42501.1"/>
    </source>
</evidence>
<keyword evidence="4" id="KW-1185">Reference proteome</keyword>
<sequence length="154" mass="17642">MMIDDPWALCHLDDSFDGSVLGTKGAQLLWFEERDALLEYLQGDFIDLLADVGELDEDQVEAARERFALLIEQSFDDRGLMDAVNDLASGLRRIVWMGPLSELAEVQDEFASGLRRYFWSQYDGDEDDPEGWVPEELWPQLAEVADEFLEEGEF</sequence>
<reference evidence="1 3" key="2">
    <citation type="journal article" date="2016" name="Genome Announc.">
        <title>Complete Genome Sequence of the Highly Virulent Aeromonas schubertii Strain WL1483, Isolated from Diseased Snakehead Fish (Channa argus) in China.</title>
        <authorList>
            <person name="Liu L."/>
            <person name="Li N."/>
            <person name="Zhang D."/>
            <person name="Fu X."/>
            <person name="Shi C."/>
            <person name="Lin Q."/>
            <person name="Hao G."/>
        </authorList>
    </citation>
    <scope>NUCLEOTIDE SEQUENCE [LARGE SCALE GENOMIC DNA]</scope>
    <source>
        <strain evidence="1 3">WL1483</strain>
    </source>
</reference>
<accession>A0A0S2SL98</accession>
<dbReference type="KEGG" id="asr:WL1483_3082"/>
<organism evidence="1 3">
    <name type="scientific">Aeromonas schubertii</name>
    <dbReference type="NCBI Taxonomy" id="652"/>
    <lineage>
        <taxon>Bacteria</taxon>
        <taxon>Pseudomonadati</taxon>
        <taxon>Pseudomonadota</taxon>
        <taxon>Gammaproteobacteria</taxon>
        <taxon>Aeromonadales</taxon>
        <taxon>Aeromonadaceae</taxon>
        <taxon>Aeromonas</taxon>
    </lineage>
</organism>
<gene>
    <name evidence="2" type="ORF">LA374_00260</name>
    <name evidence="1" type="ORF">WL1483_3082</name>
</gene>
<dbReference type="Proteomes" id="UP000058114">
    <property type="component" value="Chromosome"/>
</dbReference>
<reference evidence="3" key="1">
    <citation type="submission" date="2015-10" db="EMBL/GenBank/DDBJ databases">
        <title>Complete Genome Sequence of Aeromonas schubertii strain WL1483.</title>
        <authorList>
            <person name="Liu L."/>
        </authorList>
    </citation>
    <scope>NUCLEOTIDE SEQUENCE [LARGE SCALE GENOMIC DNA]</scope>
    <source>
        <strain evidence="3">WL1483</strain>
    </source>
</reference>